<reference evidence="2" key="1">
    <citation type="submission" date="2023-06" db="EMBL/GenBank/DDBJ databases">
        <authorList>
            <consortium name="Lawrence Berkeley National Laboratory"/>
            <person name="Ahrendt S."/>
            <person name="Sahu N."/>
            <person name="Indic B."/>
            <person name="Wong-Bajracharya J."/>
            <person name="Merenyi Z."/>
            <person name="Ke H.-M."/>
            <person name="Monk M."/>
            <person name="Kocsube S."/>
            <person name="Drula E."/>
            <person name="Lipzen A."/>
            <person name="Balint B."/>
            <person name="Henrissat B."/>
            <person name="Andreopoulos B."/>
            <person name="Martin F.M."/>
            <person name="Harder C.B."/>
            <person name="Rigling D."/>
            <person name="Ford K.L."/>
            <person name="Foster G.D."/>
            <person name="Pangilinan J."/>
            <person name="Papanicolaou A."/>
            <person name="Barry K."/>
            <person name="LaButti K."/>
            <person name="Viragh M."/>
            <person name="Koriabine M."/>
            <person name="Yan M."/>
            <person name="Riley R."/>
            <person name="Champramary S."/>
            <person name="Plett K.L."/>
            <person name="Tsai I.J."/>
            <person name="Slot J."/>
            <person name="Sipos G."/>
            <person name="Plett J."/>
            <person name="Nagy L.G."/>
            <person name="Grigoriev I.V."/>
        </authorList>
    </citation>
    <scope>NUCLEOTIDE SEQUENCE</scope>
    <source>
        <strain evidence="2">ICMP 16352</strain>
    </source>
</reference>
<dbReference type="Proteomes" id="UP001175227">
    <property type="component" value="Unassembled WGS sequence"/>
</dbReference>
<evidence type="ECO:0000313" key="3">
    <source>
        <dbReference type="Proteomes" id="UP001175227"/>
    </source>
</evidence>
<dbReference type="EMBL" id="JAUEPR010000003">
    <property type="protein sequence ID" value="KAK0487319.1"/>
    <property type="molecule type" value="Genomic_DNA"/>
</dbReference>
<comment type="caution">
    <text evidence="2">The sequence shown here is derived from an EMBL/GenBank/DDBJ whole genome shotgun (WGS) entry which is preliminary data.</text>
</comment>
<feature type="compositionally biased region" description="Low complexity" evidence="1">
    <location>
        <begin position="81"/>
        <end position="99"/>
    </location>
</feature>
<protein>
    <recommendedName>
        <fullName evidence="4">Rho termination factor N-terminal domain-containing protein</fullName>
    </recommendedName>
</protein>
<evidence type="ECO:0008006" key="4">
    <source>
        <dbReference type="Google" id="ProtNLM"/>
    </source>
</evidence>
<evidence type="ECO:0000256" key="1">
    <source>
        <dbReference type="SAM" id="MobiDB-lite"/>
    </source>
</evidence>
<name>A0AA39UL19_9AGAR</name>
<gene>
    <name evidence="2" type="ORF">IW261DRAFT_1391481</name>
</gene>
<keyword evidence="3" id="KW-1185">Reference proteome</keyword>
<feature type="compositionally biased region" description="Polar residues" evidence="1">
    <location>
        <begin position="120"/>
        <end position="129"/>
    </location>
</feature>
<feature type="compositionally biased region" description="Polar residues" evidence="1">
    <location>
        <begin position="100"/>
        <end position="109"/>
    </location>
</feature>
<accession>A0AA39UL19</accession>
<feature type="region of interest" description="Disordered" evidence="1">
    <location>
        <begin position="47"/>
        <end position="200"/>
    </location>
</feature>
<evidence type="ECO:0000313" key="2">
    <source>
        <dbReference type="EMBL" id="KAK0487319.1"/>
    </source>
</evidence>
<dbReference type="AlphaFoldDB" id="A0AA39UL19"/>
<feature type="compositionally biased region" description="Polar residues" evidence="1">
    <location>
        <begin position="136"/>
        <end position="150"/>
    </location>
</feature>
<organism evidence="2 3">
    <name type="scientific">Armillaria novae-zelandiae</name>
    <dbReference type="NCBI Taxonomy" id="153914"/>
    <lineage>
        <taxon>Eukaryota</taxon>
        <taxon>Fungi</taxon>
        <taxon>Dikarya</taxon>
        <taxon>Basidiomycota</taxon>
        <taxon>Agaricomycotina</taxon>
        <taxon>Agaricomycetes</taxon>
        <taxon>Agaricomycetidae</taxon>
        <taxon>Agaricales</taxon>
        <taxon>Marasmiineae</taxon>
        <taxon>Physalacriaceae</taxon>
        <taxon>Armillaria</taxon>
    </lineage>
</organism>
<proteinExistence type="predicted"/>
<sequence>MQVVFTQDALKKLVVAQLKAICKERHLTGVWKLTKALLIQKILDHQQQQSGQDTPDVDTAPKQLSNQPSALSRDVSVLSGPSIPTQPSQPSLPLSLNLSFASQSQSQKQPLKAELPRRLVTQSKANSTPIHDRQIKTSTAPKILNKTSLLPNAIPNASLHSGVPPQPLTKKRPAPNEATQKSKKQKLPPKPIPFLVPPKSSAVSKEHAPKVATLTGTGKRFTPLIVNKPAPVPSKTLAAAPTTAYLDFPDFPPISLNSITLPPSMAQRRLVARIAIILSQVDEGDLKQCVLVSRMFRYAVYLSASQRIQRGFPGRRFALLLEAYPQNMTDMWPYLRLRNQEAAQRRRTYSASFLARVFSPNDTPISPRLWTSPDHEHQAKMAVRFLLTRLFFSVSVGDETRDWMAGTVVDAQQVVQGEIWRITMQQRAAQESFYVLEATCEVVGRPPSQLDTRPMRADWSAYVEERREGVREHGTLMEHVCWTNHEEYDRGISRHWLKRVRREGRVGAALEAIAGRYVLACVVGNSVSGRWKSSSEMAQDFSGASTSALPVKKERVNLFLPAHHHVESVHVGTAGGAPLHPALAVVQTPGREYFVLRDNGMQVGCEEEGVGGVWMRLLGCESSGRAC</sequence>